<dbReference type="Proteomes" id="UP001168540">
    <property type="component" value="Unassembled WGS sequence"/>
</dbReference>
<protein>
    <submittedName>
        <fullName evidence="3">Glycosyltransferase family 1 protein</fullName>
    </submittedName>
</protein>
<gene>
    <name evidence="3" type="ORF">QU481_18525</name>
</gene>
<name>A0ABT7XSU0_9NEIS</name>
<dbReference type="PANTHER" id="PTHR46401:SF2">
    <property type="entry name" value="GLYCOSYLTRANSFERASE WBBK-RELATED"/>
    <property type="match status" value="1"/>
</dbReference>
<accession>A0ABT7XSU0</accession>
<evidence type="ECO:0000259" key="2">
    <source>
        <dbReference type="Pfam" id="PF00534"/>
    </source>
</evidence>
<dbReference type="SUPFAM" id="SSF53756">
    <property type="entry name" value="UDP-Glycosyltransferase/glycogen phosphorylase"/>
    <property type="match status" value="2"/>
</dbReference>
<sequence length="833" mass="92980">MRIVIDMQGAQSESRFRGIGRYTLALAQAIARQAGEHEVWLALNARLPESIPDLRAAFSSLIPLDRIRIFDVPCDEQPSSWMSRAAELIRESFLDSLQADVILVTSFFDGFGTSAVTSIGALPVSHRTAVILYDLIPLLNPEQYLPNKIFSDYYYRKIDWIKNADMLLAISESSQQEGAQHLGMSPEKIWNISAAIGPQFRPHQLGTMAKQALQHRLKIKRKPVLYAPGGFDQRKNFACLIEAYSLLDKTLRDQHQLVIASKLQQPQREELTTLAKRFGLAPDEMVLTGYVEDDELIELYSLAELFVFPSIHEGFGLPILEAMACGTAVIGSNRSSLPEVIGNADALFDPFSPRAIADKMTQVLTDTTFREQLRMQAQHQVQKFSWESCAKTALQALETLSNWSPSSAHAKLPVPSLLTLLEGLAAITDGEPTERELCAVAASIAFNASSHNEKQLLLDISSIVHVDAKSGIQRVVRSLLIELLTFPPHGLVARPVYFDDGIYRYANHFTNGIIGNSDECNDAPVDYCQDDIYLSLDLNMHLAEKTHSVLEHMKLMGVKLNFIVYDLLLVQRPDWWPASNSALFNEWLSSISKLGDNLVCISNAVAEELNEWLKLNLPMRLDNSPIVSSFHLGADIHNSLPTTGLAADVGMIMKGLQARVSFLMVGTIEPRKGHAQVLTTFERLWSEGCDVNLVIVGKRGWMVDKLINRLKCHPEKSRRLFWLEGISDEFLEKVYAASTCLIAASEGEGFGLPLIEAAQHKLPIIARDISVFREVASEHAYYFSGLGADDLEMAIKRWLELFKKGKVPVSDNMPWLTWKESAQQLLQAIFPVA</sequence>
<dbReference type="Pfam" id="PF00534">
    <property type="entry name" value="Glycos_transf_1"/>
    <property type="match status" value="2"/>
</dbReference>
<organism evidence="3 4">
    <name type="scientific">Crenobacter oryzisoli</name>
    <dbReference type="NCBI Taxonomy" id="3056844"/>
    <lineage>
        <taxon>Bacteria</taxon>
        <taxon>Pseudomonadati</taxon>
        <taxon>Pseudomonadota</taxon>
        <taxon>Betaproteobacteria</taxon>
        <taxon>Neisseriales</taxon>
        <taxon>Neisseriaceae</taxon>
        <taxon>Crenobacter</taxon>
    </lineage>
</organism>
<dbReference type="RefSeq" id="WP_289831481.1">
    <property type="nucleotide sequence ID" value="NZ_JAUEDK010000044.1"/>
</dbReference>
<dbReference type="CDD" id="cd03809">
    <property type="entry name" value="GT4_MtfB-like"/>
    <property type="match status" value="2"/>
</dbReference>
<keyword evidence="1" id="KW-0808">Transferase</keyword>
<proteinExistence type="predicted"/>
<comment type="caution">
    <text evidence="3">The sequence shown here is derived from an EMBL/GenBank/DDBJ whole genome shotgun (WGS) entry which is preliminary data.</text>
</comment>
<dbReference type="PANTHER" id="PTHR46401">
    <property type="entry name" value="GLYCOSYLTRANSFERASE WBBK-RELATED"/>
    <property type="match status" value="1"/>
</dbReference>
<dbReference type="Gene3D" id="3.40.50.2000">
    <property type="entry name" value="Glycogen Phosphorylase B"/>
    <property type="match status" value="3"/>
</dbReference>
<dbReference type="EMBL" id="JAUEDK010000044">
    <property type="protein sequence ID" value="MDN0076843.1"/>
    <property type="molecule type" value="Genomic_DNA"/>
</dbReference>
<evidence type="ECO:0000313" key="3">
    <source>
        <dbReference type="EMBL" id="MDN0076843.1"/>
    </source>
</evidence>
<reference evidence="3" key="1">
    <citation type="submission" date="2023-06" db="EMBL/GenBank/DDBJ databases">
        <authorList>
            <person name="Zhang S."/>
        </authorList>
    </citation>
    <scope>NUCLEOTIDE SEQUENCE</scope>
    <source>
        <strain evidence="3">SG2303</strain>
    </source>
</reference>
<feature type="domain" description="Glycosyl transferase family 1" evidence="2">
    <location>
        <begin position="218"/>
        <end position="379"/>
    </location>
</feature>
<evidence type="ECO:0000313" key="4">
    <source>
        <dbReference type="Proteomes" id="UP001168540"/>
    </source>
</evidence>
<feature type="domain" description="Glycosyl transferase family 1" evidence="2">
    <location>
        <begin position="662"/>
        <end position="800"/>
    </location>
</feature>
<evidence type="ECO:0000256" key="1">
    <source>
        <dbReference type="ARBA" id="ARBA00022679"/>
    </source>
</evidence>
<keyword evidence="4" id="KW-1185">Reference proteome</keyword>
<dbReference type="InterPro" id="IPR001296">
    <property type="entry name" value="Glyco_trans_1"/>
</dbReference>